<dbReference type="PRINTS" id="PR00411">
    <property type="entry name" value="PNDRDTASEI"/>
</dbReference>
<keyword evidence="2" id="KW-0285">Flavoprotein</keyword>
<comment type="caution">
    <text evidence="7">The sequence shown here is derived from an EMBL/GenBank/DDBJ whole genome shotgun (WGS) entry which is preliminary data.</text>
</comment>
<dbReference type="PANTHER" id="PTHR43557">
    <property type="entry name" value="APOPTOSIS-INDUCING FACTOR 1"/>
    <property type="match status" value="1"/>
</dbReference>
<dbReference type="Proteomes" id="UP001500979">
    <property type="component" value="Unassembled WGS sequence"/>
</dbReference>
<dbReference type="Pfam" id="PF14759">
    <property type="entry name" value="Reductase_C"/>
    <property type="match status" value="1"/>
</dbReference>
<keyword evidence="4" id="KW-0560">Oxidoreductase</keyword>
<evidence type="ECO:0000313" key="7">
    <source>
        <dbReference type="EMBL" id="GAA2794747.1"/>
    </source>
</evidence>
<dbReference type="EMBL" id="BAAAUX010000014">
    <property type="protein sequence ID" value="GAA2794747.1"/>
    <property type="molecule type" value="Genomic_DNA"/>
</dbReference>
<comment type="cofactor">
    <cofactor evidence="1">
        <name>FAD</name>
        <dbReference type="ChEBI" id="CHEBI:57692"/>
    </cofactor>
</comment>
<sequence>MSGTVVIAGGGQAGLQTAASLRQNGFSGRIVLAGDEPGLPYQRPPLSKVYLTGQAGTDGIRLRGEDFFTDNAVELLRGERIVAIDRERRTVETASGTGIEYDDLVLALGSRNRELPVPGADLDSVAGLRTVADADLLREALGSVRRVVVVGGGFIGLEFAAAATDAGLSVTVVEALPRVMSRVVTERTSEFFTGVHRSLGVRVVLGAGVRRIVGENGAATGVELDDGSVVPADLVVVGIGVRPNVELAEEAGLAVDDGIVVDGSLRTSDPNIFAIGDCARFPSPHAGRPVRLESVQNAVDQARHVAAGLTGDAGAYDAVPWFWTDQGKVKLQIAGLTDGHDRTVVRGDQSEGKFSVFCYRGDELLGAESIGRATEHMAVRRILTAGAPLSPEQAADVDFDLKGYSKQVV</sequence>
<dbReference type="InterPro" id="IPR050446">
    <property type="entry name" value="FAD-oxidoreductase/Apoptosis"/>
</dbReference>
<feature type="domain" description="FAD/NAD(P)-binding" evidence="5">
    <location>
        <begin position="4"/>
        <end position="302"/>
    </location>
</feature>
<dbReference type="InterPro" id="IPR028202">
    <property type="entry name" value="Reductase_C"/>
</dbReference>
<evidence type="ECO:0000256" key="1">
    <source>
        <dbReference type="ARBA" id="ARBA00001974"/>
    </source>
</evidence>
<dbReference type="Gene3D" id="3.50.50.60">
    <property type="entry name" value="FAD/NAD(P)-binding domain"/>
    <property type="match status" value="2"/>
</dbReference>
<evidence type="ECO:0000313" key="8">
    <source>
        <dbReference type="Proteomes" id="UP001500979"/>
    </source>
</evidence>
<dbReference type="SUPFAM" id="SSF51905">
    <property type="entry name" value="FAD/NAD(P)-binding domain"/>
    <property type="match status" value="1"/>
</dbReference>
<keyword evidence="3" id="KW-0274">FAD</keyword>
<evidence type="ECO:0000259" key="6">
    <source>
        <dbReference type="Pfam" id="PF14759"/>
    </source>
</evidence>
<evidence type="ECO:0000259" key="5">
    <source>
        <dbReference type="Pfam" id="PF07992"/>
    </source>
</evidence>
<evidence type="ECO:0000256" key="4">
    <source>
        <dbReference type="ARBA" id="ARBA00023002"/>
    </source>
</evidence>
<gene>
    <name evidence="7" type="ORF">GCM10010470_32120</name>
</gene>
<dbReference type="PRINTS" id="PR00368">
    <property type="entry name" value="FADPNR"/>
</dbReference>
<reference evidence="7 8" key="1">
    <citation type="journal article" date="2019" name="Int. J. Syst. Evol. Microbiol.">
        <title>The Global Catalogue of Microorganisms (GCM) 10K type strain sequencing project: providing services to taxonomists for standard genome sequencing and annotation.</title>
        <authorList>
            <consortium name="The Broad Institute Genomics Platform"/>
            <consortium name="The Broad Institute Genome Sequencing Center for Infectious Disease"/>
            <person name="Wu L."/>
            <person name="Ma J."/>
        </authorList>
    </citation>
    <scope>NUCLEOTIDE SEQUENCE [LARGE SCALE GENOMIC DNA]</scope>
    <source>
        <strain evidence="7 8">JCM 9383</strain>
    </source>
</reference>
<feature type="domain" description="Reductase C-terminal" evidence="6">
    <location>
        <begin position="321"/>
        <end position="403"/>
    </location>
</feature>
<dbReference type="InterPro" id="IPR036188">
    <property type="entry name" value="FAD/NAD-bd_sf"/>
</dbReference>
<evidence type="ECO:0000256" key="2">
    <source>
        <dbReference type="ARBA" id="ARBA00022630"/>
    </source>
</evidence>
<proteinExistence type="predicted"/>
<keyword evidence="8" id="KW-1185">Reference proteome</keyword>
<evidence type="ECO:0000256" key="3">
    <source>
        <dbReference type="ARBA" id="ARBA00022827"/>
    </source>
</evidence>
<name>A0ABN3VEK3_9PSEU</name>
<accession>A0ABN3VEK3</accession>
<dbReference type="PANTHER" id="PTHR43557:SF2">
    <property type="entry name" value="RIESKE DOMAIN-CONTAINING PROTEIN-RELATED"/>
    <property type="match status" value="1"/>
</dbReference>
<dbReference type="SUPFAM" id="SSF55424">
    <property type="entry name" value="FAD/NAD-linked reductases, dimerisation (C-terminal) domain"/>
    <property type="match status" value="1"/>
</dbReference>
<dbReference type="InterPro" id="IPR016156">
    <property type="entry name" value="FAD/NAD-linked_Rdtase_dimer_sf"/>
</dbReference>
<organism evidence="7 8">
    <name type="scientific">Saccharopolyspora taberi</name>
    <dbReference type="NCBI Taxonomy" id="60895"/>
    <lineage>
        <taxon>Bacteria</taxon>
        <taxon>Bacillati</taxon>
        <taxon>Actinomycetota</taxon>
        <taxon>Actinomycetes</taxon>
        <taxon>Pseudonocardiales</taxon>
        <taxon>Pseudonocardiaceae</taxon>
        <taxon>Saccharopolyspora</taxon>
    </lineage>
</organism>
<dbReference type="InterPro" id="IPR023753">
    <property type="entry name" value="FAD/NAD-binding_dom"/>
</dbReference>
<dbReference type="RefSeq" id="WP_344680482.1">
    <property type="nucleotide sequence ID" value="NZ_BAAAUX010000014.1"/>
</dbReference>
<dbReference type="Gene3D" id="3.30.390.30">
    <property type="match status" value="1"/>
</dbReference>
<protein>
    <submittedName>
        <fullName evidence="7">FAD-dependent oxidoreductase</fullName>
    </submittedName>
</protein>
<dbReference type="Pfam" id="PF07992">
    <property type="entry name" value="Pyr_redox_2"/>
    <property type="match status" value="1"/>
</dbReference>